<dbReference type="NCBIfam" id="NF047431">
    <property type="entry name" value="hiber_recruit"/>
    <property type="match status" value="1"/>
</dbReference>
<dbReference type="Proteomes" id="UP001611450">
    <property type="component" value="Unassembled WGS sequence"/>
</dbReference>
<dbReference type="InterPro" id="IPR051927">
    <property type="entry name" value="Zn_Chap_cDPG_Synth"/>
</dbReference>
<keyword evidence="4" id="KW-1185">Reference proteome</keyword>
<feature type="domain" description="CobW C-terminal" evidence="2">
    <location>
        <begin position="275"/>
        <end position="391"/>
    </location>
</feature>
<proteinExistence type="predicted"/>
<evidence type="ECO:0000259" key="2">
    <source>
        <dbReference type="SMART" id="SM00833"/>
    </source>
</evidence>
<sequence>MAAADSTLVPPDRRTPVVVLAGFAGLAAAGVDRAAAMLGMAVGTVVVRHDLTQLREGIVHRTVRTATRETSAVLELAHGCVSCTLRMDLLPLLCTLARRESVDRIVLALDPAFEAEAVCQAIEHVVITGVHGRVDGPAGRDVRVDAVLTCLDAAVWLADATGDETLAERGLAAAEDDRTVAQVAVGQVDFADAVIALGAAAAADAAVERGKLAAVLARLVPGAPVAWVDEPGSVTPALIESLLARVPADSRRGRVFDAHAPLLRGRPPLTSDYGVELVEFAAARPFHPARLHEALDVLFDGVVTARGRLWLATQPDEVVWLESAGGGLRVGGAGPWLAAMPEAELAEADPERRAMAALRWDERFGDRDVSLSILVHDADPAQIREALHWALVEDDELRLVERAPERVARWEDPFGEWHADPCASEEESGQPVQDLKTPRGEAK</sequence>
<dbReference type="Pfam" id="PF07683">
    <property type="entry name" value="CobW_C"/>
    <property type="match status" value="1"/>
</dbReference>
<protein>
    <submittedName>
        <fullName evidence="3">Ribosome hibernation factor-recruiting GTPase MRF</fullName>
    </submittedName>
</protein>
<evidence type="ECO:0000256" key="1">
    <source>
        <dbReference type="SAM" id="MobiDB-lite"/>
    </source>
</evidence>
<dbReference type="EMBL" id="JBIRXV010000004">
    <property type="protein sequence ID" value="MFI2322835.1"/>
    <property type="molecule type" value="Genomic_DNA"/>
</dbReference>
<name>A0ABW7WIM4_9NOCA</name>
<dbReference type="InterPro" id="IPR027417">
    <property type="entry name" value="P-loop_NTPase"/>
</dbReference>
<dbReference type="Gene3D" id="3.40.50.300">
    <property type="entry name" value="P-loop containing nucleotide triphosphate hydrolases"/>
    <property type="match status" value="1"/>
</dbReference>
<dbReference type="Pfam" id="PF02492">
    <property type="entry name" value="cobW"/>
    <property type="match status" value="1"/>
</dbReference>
<dbReference type="RefSeq" id="WP_396948287.1">
    <property type="nucleotide sequence ID" value="NZ_JBIRXV010000004.1"/>
</dbReference>
<dbReference type="PANTHER" id="PTHR43603:SF1">
    <property type="entry name" value="ZINC-REGULATED GTPASE METALLOPROTEIN ACTIVATOR 1"/>
    <property type="match status" value="1"/>
</dbReference>
<evidence type="ECO:0000313" key="3">
    <source>
        <dbReference type="EMBL" id="MFI2322835.1"/>
    </source>
</evidence>
<evidence type="ECO:0000313" key="4">
    <source>
        <dbReference type="Proteomes" id="UP001611450"/>
    </source>
</evidence>
<dbReference type="InterPro" id="IPR003495">
    <property type="entry name" value="CobW/HypB/UreG_nucleotide-bd"/>
</dbReference>
<dbReference type="SMART" id="SM00833">
    <property type="entry name" value="CobW_C"/>
    <property type="match status" value="1"/>
</dbReference>
<organism evidence="3 4">
    <name type="scientific">Nocardia beijingensis</name>
    <dbReference type="NCBI Taxonomy" id="95162"/>
    <lineage>
        <taxon>Bacteria</taxon>
        <taxon>Bacillati</taxon>
        <taxon>Actinomycetota</taxon>
        <taxon>Actinomycetes</taxon>
        <taxon>Mycobacteriales</taxon>
        <taxon>Nocardiaceae</taxon>
        <taxon>Nocardia</taxon>
    </lineage>
</organism>
<reference evidence="3 4" key="1">
    <citation type="submission" date="2024-10" db="EMBL/GenBank/DDBJ databases">
        <title>The Natural Products Discovery Center: Release of the First 8490 Sequenced Strains for Exploring Actinobacteria Biosynthetic Diversity.</title>
        <authorList>
            <person name="Kalkreuter E."/>
            <person name="Kautsar S.A."/>
            <person name="Yang D."/>
            <person name="Bader C.D."/>
            <person name="Teijaro C.N."/>
            <person name="Fluegel L."/>
            <person name="Davis C.M."/>
            <person name="Simpson J.R."/>
            <person name="Lauterbach L."/>
            <person name="Steele A.D."/>
            <person name="Gui C."/>
            <person name="Meng S."/>
            <person name="Li G."/>
            <person name="Viehrig K."/>
            <person name="Ye F."/>
            <person name="Su P."/>
            <person name="Kiefer A.F."/>
            <person name="Nichols A."/>
            <person name="Cepeda A.J."/>
            <person name="Yan W."/>
            <person name="Fan B."/>
            <person name="Jiang Y."/>
            <person name="Adhikari A."/>
            <person name="Zheng C.-J."/>
            <person name="Schuster L."/>
            <person name="Cowan T.M."/>
            <person name="Smanski M.J."/>
            <person name="Chevrette M.G."/>
            <person name="De Carvalho L.P.S."/>
            <person name="Shen B."/>
        </authorList>
    </citation>
    <scope>NUCLEOTIDE SEQUENCE [LARGE SCALE GENOMIC DNA]</scope>
    <source>
        <strain evidence="3 4">NPDC019626</strain>
    </source>
</reference>
<accession>A0ABW7WIM4</accession>
<dbReference type="PANTHER" id="PTHR43603">
    <property type="entry name" value="COBW DOMAIN-CONTAINING PROTEIN DDB_G0274527"/>
    <property type="match status" value="1"/>
</dbReference>
<feature type="region of interest" description="Disordered" evidence="1">
    <location>
        <begin position="410"/>
        <end position="443"/>
    </location>
</feature>
<dbReference type="InterPro" id="IPR011629">
    <property type="entry name" value="CobW-like_C"/>
</dbReference>
<gene>
    <name evidence="3" type="primary">mrf</name>
    <name evidence="3" type="ORF">ACH47G_20315</name>
</gene>
<feature type="compositionally biased region" description="Basic and acidic residues" evidence="1">
    <location>
        <begin position="410"/>
        <end position="419"/>
    </location>
</feature>
<comment type="caution">
    <text evidence="3">The sequence shown here is derived from an EMBL/GenBank/DDBJ whole genome shotgun (WGS) entry which is preliminary data.</text>
</comment>